<proteinExistence type="predicted"/>
<comment type="caution">
    <text evidence="1">The sequence shown here is derived from an EMBL/GenBank/DDBJ whole genome shotgun (WGS) entry which is preliminary data.</text>
</comment>
<sequence>MPTRTHAQSNGPETLHKCHLLELPPELRLLIYGFVYEGDFKHTIVIDSIMVVSVKLFSNDVGRFGHFAALLRTCTLIRHEAEPVLFEASPFDIYIEGEPYPYEKCWKGTLHTCSFMRHITDIRKLETCVPDVDNNEDNAVRCIEGLVNCLSNDKRYRVDSIELWRGDDTWAQNNRVITALMGLNCKPGVKFLLFEGDDEVYLADCVSGSVYGDLVRKLGIKEDEETE</sequence>
<reference evidence="1" key="1">
    <citation type="submission" date="2023-08" db="EMBL/GenBank/DDBJ databases">
        <title>Black Yeasts Isolated from many extreme environments.</title>
        <authorList>
            <person name="Coleine C."/>
            <person name="Stajich J.E."/>
            <person name="Selbmann L."/>
        </authorList>
    </citation>
    <scope>NUCLEOTIDE SEQUENCE</scope>
    <source>
        <strain evidence="1">CCFEE 5810</strain>
    </source>
</reference>
<organism evidence="1 2">
    <name type="scientific">Elasticomyces elasticus</name>
    <dbReference type="NCBI Taxonomy" id="574655"/>
    <lineage>
        <taxon>Eukaryota</taxon>
        <taxon>Fungi</taxon>
        <taxon>Dikarya</taxon>
        <taxon>Ascomycota</taxon>
        <taxon>Pezizomycotina</taxon>
        <taxon>Dothideomycetes</taxon>
        <taxon>Dothideomycetidae</taxon>
        <taxon>Mycosphaerellales</taxon>
        <taxon>Teratosphaeriaceae</taxon>
        <taxon>Elasticomyces</taxon>
    </lineage>
</organism>
<name>A0AAN8A1Z4_9PEZI</name>
<dbReference type="EMBL" id="JAVRQU010000012">
    <property type="protein sequence ID" value="KAK5696801.1"/>
    <property type="molecule type" value="Genomic_DNA"/>
</dbReference>
<dbReference type="Proteomes" id="UP001310594">
    <property type="component" value="Unassembled WGS sequence"/>
</dbReference>
<evidence type="ECO:0000313" key="1">
    <source>
        <dbReference type="EMBL" id="KAK5696801.1"/>
    </source>
</evidence>
<evidence type="ECO:0000313" key="2">
    <source>
        <dbReference type="Proteomes" id="UP001310594"/>
    </source>
</evidence>
<dbReference type="AlphaFoldDB" id="A0AAN8A1Z4"/>
<evidence type="ECO:0008006" key="3">
    <source>
        <dbReference type="Google" id="ProtNLM"/>
    </source>
</evidence>
<protein>
    <recommendedName>
        <fullName evidence="3">F-box domain-containing protein</fullName>
    </recommendedName>
</protein>
<gene>
    <name evidence="1" type="ORF">LTR97_008105</name>
</gene>
<accession>A0AAN8A1Z4</accession>